<dbReference type="PANTHER" id="PTHR10656">
    <property type="entry name" value="CELL FATE DETERMINING PROTEIN MAB21-RELATED"/>
    <property type="match status" value="1"/>
</dbReference>
<feature type="non-terminal residue" evidence="8">
    <location>
        <position position="338"/>
    </location>
</feature>
<name>A0A7L2JBY8_CINMU</name>
<evidence type="ECO:0000256" key="6">
    <source>
        <dbReference type="ARBA" id="ARBA00023136"/>
    </source>
</evidence>
<keyword evidence="5" id="KW-1133">Transmembrane helix</keyword>
<reference evidence="8 9" key="1">
    <citation type="submission" date="2019-09" db="EMBL/GenBank/DDBJ databases">
        <title>Bird 10,000 Genomes (B10K) Project - Family phase.</title>
        <authorList>
            <person name="Zhang G."/>
        </authorList>
    </citation>
    <scope>NUCLEOTIDE SEQUENCE [LARGE SCALE GENOMIC DNA]</scope>
    <source>
        <strain evidence="8">B10K-DU-001-77</strain>
        <tissue evidence="8">Muscle</tissue>
    </source>
</reference>
<gene>
    <name evidence="8" type="primary">Itpripl1_1</name>
    <name evidence="8" type="ORF">CINMEX_R05312</name>
</gene>
<evidence type="ECO:0000256" key="2">
    <source>
        <dbReference type="ARBA" id="ARBA00005554"/>
    </source>
</evidence>
<dbReference type="OrthoDB" id="9034619at2759"/>
<proteinExistence type="inferred from homology"/>
<accession>A0A7L2JBY8</accession>
<dbReference type="InterPro" id="IPR026250">
    <property type="entry name" value="ITPRIP-like"/>
</dbReference>
<dbReference type="Gene3D" id="3.30.460.90">
    <property type="match status" value="1"/>
</dbReference>
<dbReference type="InterPro" id="IPR046906">
    <property type="entry name" value="Mab-21_HhH/H2TH-like"/>
</dbReference>
<evidence type="ECO:0000256" key="1">
    <source>
        <dbReference type="ARBA" id="ARBA00004479"/>
    </source>
</evidence>
<sequence length="338" mass="38853">VVKRLVDKLLHVLRMRLSNSFLPELQNAIGVGSGFEGWSPCEADDVIYQLLLPLKPPTGHRFHLEPLESTWQMPGRYSSIRVELECTCGGQKMLCVLHHTENQMPKLLDILCTNSYLDVAKLARWFQGLAKKAWVALPESRRYKMKVLPDSQTSCMVQLKSDSGDTFILDILFGVQQGASDIFFSSPPRADSNTPSTVWAESYLAAERKFFSRIAEQVPYGSYHLKRLRHCSIIMKGTVFTPDMLKTVFMHLLNTTPVSRWRREDCLKRMADVMRYLHYALEEKQLDSFFFGNAKMPEEIILPPDFRSSKPPNLFAHLVQDQAAYTEALRQFEEIQEE</sequence>
<keyword evidence="3" id="KW-0812">Transmembrane</keyword>
<evidence type="ECO:0000256" key="4">
    <source>
        <dbReference type="ARBA" id="ARBA00022729"/>
    </source>
</evidence>
<evidence type="ECO:0000256" key="3">
    <source>
        <dbReference type="ARBA" id="ARBA00022692"/>
    </source>
</evidence>
<dbReference type="PRINTS" id="PR02107">
    <property type="entry name" value="INOS145TPRIP"/>
</dbReference>
<evidence type="ECO:0000256" key="5">
    <source>
        <dbReference type="ARBA" id="ARBA00022989"/>
    </source>
</evidence>
<keyword evidence="9" id="KW-1185">Reference proteome</keyword>
<organism evidence="8 9">
    <name type="scientific">Cinclus mexicanus</name>
    <name type="common">American dipper</name>
    <dbReference type="NCBI Taxonomy" id="161649"/>
    <lineage>
        <taxon>Eukaryota</taxon>
        <taxon>Metazoa</taxon>
        <taxon>Chordata</taxon>
        <taxon>Craniata</taxon>
        <taxon>Vertebrata</taxon>
        <taxon>Euteleostomi</taxon>
        <taxon>Archelosauria</taxon>
        <taxon>Archosauria</taxon>
        <taxon>Dinosauria</taxon>
        <taxon>Saurischia</taxon>
        <taxon>Theropoda</taxon>
        <taxon>Coelurosauria</taxon>
        <taxon>Aves</taxon>
        <taxon>Neognathae</taxon>
        <taxon>Neoaves</taxon>
        <taxon>Telluraves</taxon>
        <taxon>Australaves</taxon>
        <taxon>Passeriformes</taxon>
        <taxon>Cinclidae</taxon>
        <taxon>Cinclus</taxon>
    </lineage>
</organism>
<evidence type="ECO:0000313" key="8">
    <source>
        <dbReference type="EMBL" id="NXR20687.1"/>
    </source>
</evidence>
<keyword evidence="6" id="KW-0472">Membrane</keyword>
<dbReference type="GO" id="GO:0016020">
    <property type="term" value="C:membrane"/>
    <property type="evidence" value="ECO:0007669"/>
    <property type="project" value="UniProtKB-SubCell"/>
</dbReference>
<keyword evidence="4" id="KW-0732">Signal</keyword>
<dbReference type="AlphaFoldDB" id="A0A7L2JBY8"/>
<comment type="caution">
    <text evidence="8">The sequence shown here is derived from an EMBL/GenBank/DDBJ whole genome shotgun (WGS) entry which is preliminary data.</text>
</comment>
<dbReference type="InterPro" id="IPR024810">
    <property type="entry name" value="MAB21L/cGLR"/>
</dbReference>
<dbReference type="Proteomes" id="UP000590623">
    <property type="component" value="Unassembled WGS sequence"/>
</dbReference>
<dbReference type="SMART" id="SM01265">
    <property type="entry name" value="Mab-21"/>
    <property type="match status" value="1"/>
</dbReference>
<dbReference type="Pfam" id="PF20266">
    <property type="entry name" value="Mab-21_C"/>
    <property type="match status" value="1"/>
</dbReference>
<protein>
    <submittedName>
        <fullName evidence="8">IPIL1 protein</fullName>
    </submittedName>
</protein>
<dbReference type="Gene3D" id="1.10.1410.40">
    <property type="match status" value="1"/>
</dbReference>
<dbReference type="EMBL" id="VWYM01009193">
    <property type="protein sequence ID" value="NXR20687.1"/>
    <property type="molecule type" value="Genomic_DNA"/>
</dbReference>
<feature type="domain" description="Mab-21-like HhH/H2TH-like" evidence="7">
    <location>
        <begin position="240"/>
        <end position="293"/>
    </location>
</feature>
<feature type="non-terminal residue" evidence="8">
    <location>
        <position position="1"/>
    </location>
</feature>
<evidence type="ECO:0000313" key="9">
    <source>
        <dbReference type="Proteomes" id="UP000590623"/>
    </source>
</evidence>
<comment type="subcellular location">
    <subcellularLocation>
        <location evidence="1">Membrane</location>
        <topology evidence="1">Single-pass type I membrane protein</topology>
    </subcellularLocation>
</comment>
<comment type="similarity">
    <text evidence="2">Belongs to the ITPRIP family.</text>
</comment>
<dbReference type="PANTHER" id="PTHR10656:SF40">
    <property type="entry name" value="INOSITOL 1,4,5-TRISPHOSPHATE RECEPTOR-INTERACTING PROTEIN-LIKE 1"/>
    <property type="match status" value="1"/>
</dbReference>
<evidence type="ECO:0000259" key="7">
    <source>
        <dbReference type="Pfam" id="PF20266"/>
    </source>
</evidence>